<dbReference type="Gramene" id="KFK22370">
    <property type="protein sequence ID" value="KFK22370"/>
    <property type="gene ID" value="AALP_AAs60151U000100"/>
</dbReference>
<feature type="non-terminal residue" evidence="1">
    <location>
        <position position="41"/>
    </location>
</feature>
<keyword evidence="2" id="KW-1185">Reference proteome</keyword>
<protein>
    <submittedName>
        <fullName evidence="1">Uncharacterized protein</fullName>
    </submittedName>
</protein>
<gene>
    <name evidence="1" type="ORF">AALP_AAs60151U000100</name>
</gene>
<dbReference type="Proteomes" id="UP000029120">
    <property type="component" value="Unassembled WGS sequence"/>
</dbReference>
<feature type="non-terminal residue" evidence="1">
    <location>
        <position position="1"/>
    </location>
</feature>
<sequence length="41" mass="4593">LCGMSLYCFDFTSSSFIILMSWLAKVEFPLSASSQRQSSHS</sequence>
<dbReference type="AlphaFoldDB" id="A0A087FXL8"/>
<evidence type="ECO:0000313" key="1">
    <source>
        <dbReference type="EMBL" id="KFK22370.1"/>
    </source>
</evidence>
<organism evidence="1 2">
    <name type="scientific">Arabis alpina</name>
    <name type="common">Alpine rock-cress</name>
    <dbReference type="NCBI Taxonomy" id="50452"/>
    <lineage>
        <taxon>Eukaryota</taxon>
        <taxon>Viridiplantae</taxon>
        <taxon>Streptophyta</taxon>
        <taxon>Embryophyta</taxon>
        <taxon>Tracheophyta</taxon>
        <taxon>Spermatophyta</taxon>
        <taxon>Magnoliopsida</taxon>
        <taxon>eudicotyledons</taxon>
        <taxon>Gunneridae</taxon>
        <taxon>Pentapetalae</taxon>
        <taxon>rosids</taxon>
        <taxon>malvids</taxon>
        <taxon>Brassicales</taxon>
        <taxon>Brassicaceae</taxon>
        <taxon>Arabideae</taxon>
        <taxon>Arabis</taxon>
    </lineage>
</organism>
<evidence type="ECO:0000313" key="2">
    <source>
        <dbReference type="Proteomes" id="UP000029120"/>
    </source>
</evidence>
<name>A0A087FXL8_ARAAL</name>
<dbReference type="EMBL" id="KL989818">
    <property type="protein sequence ID" value="KFK22370.1"/>
    <property type="molecule type" value="Genomic_DNA"/>
</dbReference>
<proteinExistence type="predicted"/>
<reference evidence="2" key="1">
    <citation type="journal article" date="2015" name="Nat. Plants">
        <title>Genome expansion of Arabis alpina linked with retrotransposition and reduced symmetric DNA methylation.</title>
        <authorList>
            <person name="Willing E.M."/>
            <person name="Rawat V."/>
            <person name="Mandakova T."/>
            <person name="Maumus F."/>
            <person name="James G.V."/>
            <person name="Nordstroem K.J."/>
            <person name="Becker C."/>
            <person name="Warthmann N."/>
            <person name="Chica C."/>
            <person name="Szarzynska B."/>
            <person name="Zytnicki M."/>
            <person name="Albani M.C."/>
            <person name="Kiefer C."/>
            <person name="Bergonzi S."/>
            <person name="Castaings L."/>
            <person name="Mateos J.L."/>
            <person name="Berns M.C."/>
            <person name="Bujdoso N."/>
            <person name="Piofczyk T."/>
            <person name="de Lorenzo L."/>
            <person name="Barrero-Sicilia C."/>
            <person name="Mateos I."/>
            <person name="Piednoel M."/>
            <person name="Hagmann J."/>
            <person name="Chen-Min-Tao R."/>
            <person name="Iglesias-Fernandez R."/>
            <person name="Schuster S.C."/>
            <person name="Alonso-Blanco C."/>
            <person name="Roudier F."/>
            <person name="Carbonero P."/>
            <person name="Paz-Ares J."/>
            <person name="Davis S.J."/>
            <person name="Pecinka A."/>
            <person name="Quesneville H."/>
            <person name="Colot V."/>
            <person name="Lysak M.A."/>
            <person name="Weigel D."/>
            <person name="Coupland G."/>
            <person name="Schneeberger K."/>
        </authorList>
    </citation>
    <scope>NUCLEOTIDE SEQUENCE [LARGE SCALE GENOMIC DNA]</scope>
    <source>
        <strain evidence="2">cv. Pajares</strain>
    </source>
</reference>
<accession>A0A087FXL8</accession>